<reference evidence="2" key="2">
    <citation type="submission" date="2020-11" db="EMBL/GenBank/DDBJ databases">
        <authorList>
            <person name="McCartney M.A."/>
            <person name="Auch B."/>
            <person name="Kono T."/>
            <person name="Mallez S."/>
            <person name="Becker A."/>
            <person name="Gohl D.M."/>
            <person name="Silverstein K.A.T."/>
            <person name="Koren S."/>
            <person name="Bechman K.B."/>
            <person name="Herman A."/>
            <person name="Abrahante J.E."/>
            <person name="Garbe J."/>
        </authorList>
    </citation>
    <scope>NUCLEOTIDE SEQUENCE</scope>
    <source>
        <strain evidence="2">Duluth1</strain>
        <tissue evidence="2">Whole animal</tissue>
    </source>
</reference>
<proteinExistence type="predicted"/>
<dbReference type="EMBL" id="JAIWYP010000012">
    <property type="protein sequence ID" value="KAH3731151.1"/>
    <property type="molecule type" value="Genomic_DNA"/>
</dbReference>
<evidence type="ECO:0008006" key="4">
    <source>
        <dbReference type="Google" id="ProtNLM"/>
    </source>
</evidence>
<reference evidence="2" key="1">
    <citation type="journal article" date="2019" name="bioRxiv">
        <title>The Genome of the Zebra Mussel, Dreissena polymorpha: A Resource for Invasive Species Research.</title>
        <authorList>
            <person name="McCartney M.A."/>
            <person name="Auch B."/>
            <person name="Kono T."/>
            <person name="Mallez S."/>
            <person name="Zhang Y."/>
            <person name="Obille A."/>
            <person name="Becker A."/>
            <person name="Abrahante J.E."/>
            <person name="Garbe J."/>
            <person name="Badalamenti J.P."/>
            <person name="Herman A."/>
            <person name="Mangelson H."/>
            <person name="Liachko I."/>
            <person name="Sullivan S."/>
            <person name="Sone E.D."/>
            <person name="Koren S."/>
            <person name="Silverstein K.A.T."/>
            <person name="Beckman K.B."/>
            <person name="Gohl D.M."/>
        </authorList>
    </citation>
    <scope>NUCLEOTIDE SEQUENCE</scope>
    <source>
        <strain evidence="2">Duluth1</strain>
        <tissue evidence="2">Whole animal</tissue>
    </source>
</reference>
<accession>A0A9D4CVP4</accession>
<keyword evidence="1" id="KW-0732">Signal</keyword>
<gene>
    <name evidence="2" type="ORF">DPMN_057157</name>
</gene>
<feature type="chain" id="PRO_5038963449" description="Secreted protein" evidence="1">
    <location>
        <begin position="21"/>
        <end position="63"/>
    </location>
</feature>
<dbReference type="Proteomes" id="UP000828390">
    <property type="component" value="Unassembled WGS sequence"/>
</dbReference>
<protein>
    <recommendedName>
        <fullName evidence="4">Secreted protein</fullName>
    </recommendedName>
</protein>
<dbReference type="AlphaFoldDB" id="A0A9D4CVP4"/>
<comment type="caution">
    <text evidence="2">The sequence shown here is derived from an EMBL/GenBank/DDBJ whole genome shotgun (WGS) entry which is preliminary data.</text>
</comment>
<sequence length="63" mass="7315">MLSVSRAGLWFFFPLTGCECGRDNCEPLRRPRFLPFPSWLLRRSTGRWPPQSRGFADQAWVAS</sequence>
<organism evidence="2 3">
    <name type="scientific">Dreissena polymorpha</name>
    <name type="common">Zebra mussel</name>
    <name type="synonym">Mytilus polymorpha</name>
    <dbReference type="NCBI Taxonomy" id="45954"/>
    <lineage>
        <taxon>Eukaryota</taxon>
        <taxon>Metazoa</taxon>
        <taxon>Spiralia</taxon>
        <taxon>Lophotrochozoa</taxon>
        <taxon>Mollusca</taxon>
        <taxon>Bivalvia</taxon>
        <taxon>Autobranchia</taxon>
        <taxon>Heteroconchia</taxon>
        <taxon>Euheterodonta</taxon>
        <taxon>Imparidentia</taxon>
        <taxon>Neoheterodontei</taxon>
        <taxon>Myida</taxon>
        <taxon>Dreissenoidea</taxon>
        <taxon>Dreissenidae</taxon>
        <taxon>Dreissena</taxon>
    </lineage>
</organism>
<evidence type="ECO:0000256" key="1">
    <source>
        <dbReference type="SAM" id="SignalP"/>
    </source>
</evidence>
<evidence type="ECO:0000313" key="3">
    <source>
        <dbReference type="Proteomes" id="UP000828390"/>
    </source>
</evidence>
<keyword evidence="3" id="KW-1185">Reference proteome</keyword>
<feature type="signal peptide" evidence="1">
    <location>
        <begin position="1"/>
        <end position="20"/>
    </location>
</feature>
<evidence type="ECO:0000313" key="2">
    <source>
        <dbReference type="EMBL" id="KAH3731151.1"/>
    </source>
</evidence>
<name>A0A9D4CVP4_DREPO</name>